<name>A0ABP8CCF8_9ACTN</name>
<organism evidence="2 3">
    <name type="scientific">Actinomadura meridiana</name>
    <dbReference type="NCBI Taxonomy" id="559626"/>
    <lineage>
        <taxon>Bacteria</taxon>
        <taxon>Bacillati</taxon>
        <taxon>Actinomycetota</taxon>
        <taxon>Actinomycetes</taxon>
        <taxon>Streptosporangiales</taxon>
        <taxon>Thermomonosporaceae</taxon>
        <taxon>Actinomadura</taxon>
    </lineage>
</organism>
<dbReference type="CDD" id="cd03784">
    <property type="entry name" value="GT1_Gtf-like"/>
    <property type="match status" value="1"/>
</dbReference>
<reference evidence="3" key="1">
    <citation type="journal article" date="2019" name="Int. J. Syst. Evol. Microbiol.">
        <title>The Global Catalogue of Microorganisms (GCM) 10K type strain sequencing project: providing services to taxonomists for standard genome sequencing and annotation.</title>
        <authorList>
            <consortium name="The Broad Institute Genomics Platform"/>
            <consortium name="The Broad Institute Genome Sequencing Center for Infectious Disease"/>
            <person name="Wu L."/>
            <person name="Ma J."/>
        </authorList>
    </citation>
    <scope>NUCLEOTIDE SEQUENCE [LARGE SCALE GENOMIC DNA]</scope>
    <source>
        <strain evidence="3">JCM 17440</strain>
    </source>
</reference>
<dbReference type="PANTHER" id="PTHR48050:SF13">
    <property type="entry name" value="STEROL 3-BETA-GLUCOSYLTRANSFERASE UGT80A2"/>
    <property type="match status" value="1"/>
</dbReference>
<evidence type="ECO:0000313" key="3">
    <source>
        <dbReference type="Proteomes" id="UP001501710"/>
    </source>
</evidence>
<accession>A0ABP8CCF8</accession>
<dbReference type="InterPro" id="IPR050426">
    <property type="entry name" value="Glycosyltransferase_28"/>
</dbReference>
<dbReference type="Gene3D" id="3.40.50.2000">
    <property type="entry name" value="Glycogen Phosphorylase B"/>
    <property type="match status" value="2"/>
</dbReference>
<dbReference type="Pfam" id="PF06722">
    <property type="entry name" value="EryCIII-like_C"/>
    <property type="match status" value="1"/>
</dbReference>
<keyword evidence="3" id="KW-1185">Reference proteome</keyword>
<protein>
    <submittedName>
        <fullName evidence="2">Glycosyltransferase</fullName>
    </submittedName>
</protein>
<dbReference type="SUPFAM" id="SSF53756">
    <property type="entry name" value="UDP-Glycosyltransferase/glycogen phosphorylase"/>
    <property type="match status" value="1"/>
</dbReference>
<dbReference type="Proteomes" id="UP001501710">
    <property type="component" value="Unassembled WGS sequence"/>
</dbReference>
<evidence type="ECO:0000259" key="1">
    <source>
        <dbReference type="Pfam" id="PF06722"/>
    </source>
</evidence>
<dbReference type="EMBL" id="BAABAS010000018">
    <property type="protein sequence ID" value="GAA4237582.1"/>
    <property type="molecule type" value="Genomic_DNA"/>
</dbReference>
<dbReference type="InterPro" id="IPR010610">
    <property type="entry name" value="EryCIII-like_C"/>
</dbReference>
<dbReference type="PANTHER" id="PTHR48050">
    <property type="entry name" value="STEROL 3-BETA-GLUCOSYLTRANSFERASE"/>
    <property type="match status" value="1"/>
</dbReference>
<feature type="domain" description="Erythromycin biosynthesis protein CIII-like C-terminal" evidence="1">
    <location>
        <begin position="274"/>
        <end position="409"/>
    </location>
</feature>
<evidence type="ECO:0000313" key="2">
    <source>
        <dbReference type="EMBL" id="GAA4237582.1"/>
    </source>
</evidence>
<proteinExistence type="predicted"/>
<dbReference type="RefSeq" id="WP_344900717.1">
    <property type="nucleotide sequence ID" value="NZ_BAABAS010000018.1"/>
</dbReference>
<gene>
    <name evidence="2" type="ORF">GCM10022254_50010</name>
</gene>
<sequence length="415" mass="43988">MTRTSTRRRQVPSLLDDPRIRRAKVPERRFLFAVPPLTGHVAPAAGVAAELARRGHKVAWTGHRASLEPRLRPGSRVYDSVDGAFGTRLPGIHRDWSDLSGLAALRFHWEEFVVPLGHAMMAGVGKAIDRFRPDVVVADQLALAAPVAARHSEIPWATAAATPAEFTRPLAGEPETEEWVRDQIGGFQLDHGIDELLDLRFSDRLVLVFSTGALIGDVSFFPGHFAFVGPALGRPAPGAFPWDLLDGRPSVLVSLGSVDGPSAQRFLGTAVEAVRDLDVQAIVVAPPGTLTDPPPNVLVRDRVPPLKLLEHVSAVVCPGDHSTVCEALARGVPLVVAPVRGDEPVIARRVEAAGAGVAVPFADARPDDLRAALAAVIADGPHRAAAGRVRDSFAEAGGATEAADRLETLRGSGSG</sequence>
<dbReference type="InterPro" id="IPR002213">
    <property type="entry name" value="UDP_glucos_trans"/>
</dbReference>
<comment type="caution">
    <text evidence="2">The sequence shown here is derived from an EMBL/GenBank/DDBJ whole genome shotgun (WGS) entry which is preliminary data.</text>
</comment>